<evidence type="ECO:0000313" key="2">
    <source>
        <dbReference type="Proteomes" id="UP000276133"/>
    </source>
</evidence>
<name>A0A3M7Q750_BRAPC</name>
<comment type="caution">
    <text evidence="1">The sequence shown here is derived from an EMBL/GenBank/DDBJ whole genome shotgun (WGS) entry which is preliminary data.</text>
</comment>
<reference evidence="1 2" key="1">
    <citation type="journal article" date="2018" name="Sci. Rep.">
        <title>Genomic signatures of local adaptation to the degree of environmental predictability in rotifers.</title>
        <authorList>
            <person name="Franch-Gras L."/>
            <person name="Hahn C."/>
            <person name="Garcia-Roger E.M."/>
            <person name="Carmona M.J."/>
            <person name="Serra M."/>
            <person name="Gomez A."/>
        </authorList>
    </citation>
    <scope>NUCLEOTIDE SEQUENCE [LARGE SCALE GENOMIC DNA]</scope>
    <source>
        <strain evidence="1">HYR1</strain>
    </source>
</reference>
<organism evidence="1 2">
    <name type="scientific">Brachionus plicatilis</name>
    <name type="common">Marine rotifer</name>
    <name type="synonym">Brachionus muelleri</name>
    <dbReference type="NCBI Taxonomy" id="10195"/>
    <lineage>
        <taxon>Eukaryota</taxon>
        <taxon>Metazoa</taxon>
        <taxon>Spiralia</taxon>
        <taxon>Gnathifera</taxon>
        <taxon>Rotifera</taxon>
        <taxon>Eurotatoria</taxon>
        <taxon>Monogononta</taxon>
        <taxon>Pseudotrocha</taxon>
        <taxon>Ploima</taxon>
        <taxon>Brachionidae</taxon>
        <taxon>Brachionus</taxon>
    </lineage>
</organism>
<evidence type="ECO:0000313" key="1">
    <source>
        <dbReference type="EMBL" id="RNA06992.1"/>
    </source>
</evidence>
<accession>A0A3M7Q750</accession>
<gene>
    <name evidence="1" type="ORF">BpHYR1_027104</name>
</gene>
<sequence length="65" mass="7906">MLFIYNTTVNEESEYESDEEHYQKLMTQETSEEDDLKRQLRLETAYRLSTKLWPEPTYASFNAQY</sequence>
<proteinExistence type="predicted"/>
<keyword evidence="2" id="KW-1185">Reference proteome</keyword>
<dbReference type="EMBL" id="REGN01007199">
    <property type="protein sequence ID" value="RNA06992.1"/>
    <property type="molecule type" value="Genomic_DNA"/>
</dbReference>
<dbReference type="AlphaFoldDB" id="A0A3M7Q750"/>
<dbReference type="Proteomes" id="UP000276133">
    <property type="component" value="Unassembled WGS sequence"/>
</dbReference>
<protein>
    <submittedName>
        <fullName evidence="1">Uncharacterized protein</fullName>
    </submittedName>
</protein>